<proteinExistence type="predicted"/>
<reference evidence="1 2" key="1">
    <citation type="submission" date="2020-08" db="EMBL/GenBank/DDBJ databases">
        <title>Cohnella phylogeny.</title>
        <authorList>
            <person name="Dunlap C."/>
        </authorList>
    </citation>
    <scope>NUCLEOTIDE SEQUENCE [LARGE SCALE GENOMIC DNA]</scope>
    <source>
        <strain evidence="1 2">CBP 2801</strain>
    </source>
</reference>
<comment type="caution">
    <text evidence="1">The sequence shown here is derived from an EMBL/GenBank/DDBJ whole genome shotgun (WGS) entry which is preliminary data.</text>
</comment>
<evidence type="ECO:0000313" key="1">
    <source>
        <dbReference type="EMBL" id="MBB6730537.1"/>
    </source>
</evidence>
<accession>A0A7X0VUR0</accession>
<protein>
    <submittedName>
        <fullName evidence="1">Uncharacterized protein</fullName>
    </submittedName>
</protein>
<dbReference type="AlphaFoldDB" id="A0A7X0VUR0"/>
<keyword evidence="2" id="KW-1185">Reference proteome</keyword>
<name>A0A7X0VUR0_9BACL</name>
<dbReference type="RefSeq" id="WP_185128192.1">
    <property type="nucleotide sequence ID" value="NZ_JACJVO010000007.1"/>
</dbReference>
<gene>
    <name evidence="1" type="ORF">H7C18_06440</name>
</gene>
<dbReference type="Proteomes" id="UP000564644">
    <property type="component" value="Unassembled WGS sequence"/>
</dbReference>
<organism evidence="1 2">
    <name type="scientific">Cohnella zeiphila</name>
    <dbReference type="NCBI Taxonomy" id="2761120"/>
    <lineage>
        <taxon>Bacteria</taxon>
        <taxon>Bacillati</taxon>
        <taxon>Bacillota</taxon>
        <taxon>Bacilli</taxon>
        <taxon>Bacillales</taxon>
        <taxon>Paenibacillaceae</taxon>
        <taxon>Cohnella</taxon>
    </lineage>
</organism>
<evidence type="ECO:0000313" key="2">
    <source>
        <dbReference type="Proteomes" id="UP000564644"/>
    </source>
</evidence>
<sequence>MRPMSTSFGRMSATSLCIRRTELCSAGASTKNAELGSGDYDFDHVTPVPVQAPIEVVLNGESMPLNNGVIARSGQAFLPLRSIFGSWERASLGTKRTRR</sequence>
<dbReference type="EMBL" id="JACJVO010000007">
    <property type="protein sequence ID" value="MBB6730537.1"/>
    <property type="molecule type" value="Genomic_DNA"/>
</dbReference>